<dbReference type="PANTHER" id="PTHR43036">
    <property type="entry name" value="OSJNBB0011N17.9 PROTEIN"/>
    <property type="match status" value="1"/>
</dbReference>
<dbReference type="Gene3D" id="2.60.120.330">
    <property type="entry name" value="B-lactam Antibiotic, Isopenicillin N Synthase, Chain"/>
    <property type="match status" value="1"/>
</dbReference>
<dbReference type="InterPro" id="IPR001853">
    <property type="entry name" value="DSBA-like_thioredoxin_dom"/>
</dbReference>
<comment type="caution">
    <text evidence="4">The sequence shown here is derived from an EMBL/GenBank/DDBJ whole genome shotgun (WGS) entry which is preliminary data.</text>
</comment>
<dbReference type="SUPFAM" id="SSF53335">
    <property type="entry name" value="S-adenosyl-L-methionine-dependent methyltransferases"/>
    <property type="match status" value="1"/>
</dbReference>
<dbReference type="GO" id="GO:0008757">
    <property type="term" value="F:S-adenosylmethionine-dependent methyltransferase activity"/>
    <property type="evidence" value="ECO:0007669"/>
    <property type="project" value="InterPro"/>
</dbReference>
<evidence type="ECO:0000259" key="3">
    <source>
        <dbReference type="Pfam" id="PF08241"/>
    </source>
</evidence>
<evidence type="ECO:0008006" key="6">
    <source>
        <dbReference type="Google" id="ProtNLM"/>
    </source>
</evidence>
<feature type="non-terminal residue" evidence="4">
    <location>
        <position position="1345"/>
    </location>
</feature>
<dbReference type="Proteomes" id="UP000626109">
    <property type="component" value="Unassembled WGS sequence"/>
</dbReference>
<feature type="domain" description="DSBA-like thioredoxin" evidence="2">
    <location>
        <begin position="694"/>
        <end position="867"/>
    </location>
</feature>
<dbReference type="Pfam" id="PF01323">
    <property type="entry name" value="DSBA"/>
    <property type="match status" value="1"/>
</dbReference>
<evidence type="ECO:0000256" key="1">
    <source>
        <dbReference type="SAM" id="MobiDB-lite"/>
    </source>
</evidence>
<organism evidence="4 5">
    <name type="scientific">Polarella glacialis</name>
    <name type="common">Dinoflagellate</name>
    <dbReference type="NCBI Taxonomy" id="89957"/>
    <lineage>
        <taxon>Eukaryota</taxon>
        <taxon>Sar</taxon>
        <taxon>Alveolata</taxon>
        <taxon>Dinophyceae</taxon>
        <taxon>Suessiales</taxon>
        <taxon>Suessiaceae</taxon>
        <taxon>Polarella</taxon>
    </lineage>
</organism>
<reference evidence="4" key="1">
    <citation type="submission" date="2021-02" db="EMBL/GenBank/DDBJ databases">
        <authorList>
            <person name="Dougan E. K."/>
            <person name="Rhodes N."/>
            <person name="Thang M."/>
            <person name="Chan C."/>
        </authorList>
    </citation>
    <scope>NUCLEOTIDE SEQUENCE</scope>
</reference>
<dbReference type="SUPFAM" id="SSF51197">
    <property type="entry name" value="Clavaminate synthase-like"/>
    <property type="match status" value="1"/>
</dbReference>
<protein>
    <recommendedName>
        <fullName evidence="6">Methyltransferase type 11 domain-containing protein</fullName>
    </recommendedName>
</protein>
<dbReference type="SUPFAM" id="SSF52833">
    <property type="entry name" value="Thioredoxin-like"/>
    <property type="match status" value="1"/>
</dbReference>
<sequence>MGFARLNLRLVSPVVPLRRGRGRLPAASCVAARQRWCLPFVSADTPRSFCVGAAVRQKAAVSAPVGGQESPPRGVQIEYEQLMALSPEGLELIRKAYVGPQSYGAIAVVNIPGYSERRRRAFRAGIDLALKDAPARARAAAVSNTYPGWSGTPGEETHPLQSSFLFNVKEEVPNGKIDAFFGKNIFPSEEYKKSWTEFAVPMHDIALQIIRGCDKILEADIPGWSQHGRSLTRLAEEGPALAGRFICYDSGFTREDNLLDSRSIEMPSLDTTDLVSPKVAKPAGHAGDGLASMRTHSTPVKSAGHAGDGLASMRTHSTPVKSAGHAGDGLASMRTHSTPVKSAGHAGDGLASMRTHSTPVKSAGHAGDGLASMRTHSTPVKSAGHAGDGLASMRTHSTPVKSAGHAGDGLASMRTHSTPVKSAGHAGDGLASMRTHSTPVKSAGHAGDGLASMRTHSTPVKSAGHAGENPSLSHSLAAASLKPAMTDSVRSYSTSAESVASTESAPAEKEFGDYWLPWHIDSNFVTVLHKEMYARESDGSLVPEPEGSGLLMMNRAGDVTKFESSDENALVLQMGAFAQIYSGGHLEAGRHAVLNPRPPGIARFNYCNFWYVPWTTVCDTPAGLEDQAVSKGWNAMMDASYVDLTMRQSFSAFRKFMVSPEARAQFADSVRFKELSAMLPLRTANKGSKKTQFQIDVITDVRCPFSHLSQTNLEAAIRSLGMEDQFQLRFYPNFLNPNVPKEGGNLDDYLQREFGYSKEFAHSEDYPIRKAGLQAGIRFNPNRRVVNTFDAFCLMEAAQEVGLQHQLVKALSHQYFEDAQDISDEKVLLAVAAAAGLPIAEEALLARMRSDEVRQSVQERYEELSALLGEVPHFLLRDGVSGNGLEVGGNRSVEEWEEVLQGVVQKSRLMGMRIPGLQGQDIWLAEANPNSPLSLAVPAQHGWAPATWPYQEKDFARMDESEDNFMYAQPRLVNHLDEVSLARLSNVYRAAFEAAPSGFAVLDLCSSWNSHFPEDVMDGASRVAVHGLNGPELEANKQATERHVQDLNKSAALPYESGSFDFVTMALSVQYLTNPRAVFSEMHRVLKPGGMAIVTYSHKTFIEKAVKVWADETDDGEGRSHIVCRYFQHSPSKGWEKLTSVDVSPQHGDPVWLVTAVKVQYSEHWPACEETADEILQMYTLLAPNGVYHQAPATAYHPQMNGAVGSGYYPQMQMAPQQMQSPLAQRPVYGQPGGAPAPAYQMTRDPYAPAAHAASPSAASYGSPVDGFSAQLKQQHLQQLQAQHVAAGVPEYAPATYTPVRQAMPEYGPPQGMPALSQPQYGAPASPQRQQGPGFPVALTQPPAQ</sequence>
<feature type="domain" description="Methyltransferase type 11" evidence="3">
    <location>
        <begin position="1037"/>
        <end position="1093"/>
    </location>
</feature>
<gene>
    <name evidence="4" type="ORF">PGLA2088_LOCUS29354</name>
</gene>
<evidence type="ECO:0000313" key="5">
    <source>
        <dbReference type="Proteomes" id="UP000626109"/>
    </source>
</evidence>
<name>A0A813K6P8_POLGL</name>
<dbReference type="GO" id="GO:0016491">
    <property type="term" value="F:oxidoreductase activity"/>
    <property type="evidence" value="ECO:0007669"/>
    <property type="project" value="InterPro"/>
</dbReference>
<dbReference type="InterPro" id="IPR036249">
    <property type="entry name" value="Thioredoxin-like_sf"/>
</dbReference>
<proteinExistence type="predicted"/>
<dbReference type="PANTHER" id="PTHR43036:SF2">
    <property type="entry name" value="OS04G0481300 PROTEIN"/>
    <property type="match status" value="1"/>
</dbReference>
<dbReference type="Gene3D" id="3.40.50.150">
    <property type="entry name" value="Vaccinia Virus protein VP39"/>
    <property type="match status" value="1"/>
</dbReference>
<dbReference type="Pfam" id="PF08241">
    <property type="entry name" value="Methyltransf_11"/>
    <property type="match status" value="1"/>
</dbReference>
<evidence type="ECO:0000259" key="2">
    <source>
        <dbReference type="Pfam" id="PF01323"/>
    </source>
</evidence>
<feature type="region of interest" description="Disordered" evidence="1">
    <location>
        <begin position="1301"/>
        <end position="1345"/>
    </location>
</feature>
<dbReference type="InterPro" id="IPR027443">
    <property type="entry name" value="IPNS-like_sf"/>
</dbReference>
<evidence type="ECO:0000313" key="4">
    <source>
        <dbReference type="EMBL" id="CAE8695451.1"/>
    </source>
</evidence>
<dbReference type="CDD" id="cd02440">
    <property type="entry name" value="AdoMet_MTases"/>
    <property type="match status" value="1"/>
</dbReference>
<dbReference type="InterPro" id="IPR029063">
    <property type="entry name" value="SAM-dependent_MTases_sf"/>
</dbReference>
<feature type="region of interest" description="Disordered" evidence="1">
    <location>
        <begin position="278"/>
        <end position="471"/>
    </location>
</feature>
<dbReference type="EMBL" id="CAJNNW010028273">
    <property type="protein sequence ID" value="CAE8695451.1"/>
    <property type="molecule type" value="Genomic_DNA"/>
</dbReference>
<accession>A0A813K6P8</accession>
<dbReference type="Gene3D" id="3.40.30.10">
    <property type="entry name" value="Glutaredoxin"/>
    <property type="match status" value="1"/>
</dbReference>
<dbReference type="InterPro" id="IPR013216">
    <property type="entry name" value="Methyltransf_11"/>
</dbReference>